<feature type="region of interest" description="Disordered" evidence="3">
    <location>
        <begin position="166"/>
        <end position="202"/>
    </location>
</feature>
<feature type="compositionally biased region" description="Low complexity" evidence="3">
    <location>
        <begin position="1405"/>
        <end position="1417"/>
    </location>
</feature>
<feature type="compositionally biased region" description="Polar residues" evidence="3">
    <location>
        <begin position="383"/>
        <end position="395"/>
    </location>
</feature>
<feature type="region of interest" description="Disordered" evidence="3">
    <location>
        <begin position="1"/>
        <end position="20"/>
    </location>
</feature>
<dbReference type="InParanoid" id="A0A074YDP8"/>
<reference evidence="5 6" key="1">
    <citation type="journal article" date="2014" name="BMC Genomics">
        <title>Genome sequencing of four Aureobasidium pullulans varieties: biotechnological potential, stress tolerance, and description of new species.</title>
        <authorList>
            <person name="Gostin Ar C."/>
            <person name="Ohm R.A."/>
            <person name="Kogej T."/>
            <person name="Sonjak S."/>
            <person name="Turk M."/>
            <person name="Zajc J."/>
            <person name="Zalar P."/>
            <person name="Grube M."/>
            <person name="Sun H."/>
            <person name="Han J."/>
            <person name="Sharma A."/>
            <person name="Chiniquy J."/>
            <person name="Ngan C.Y."/>
            <person name="Lipzen A."/>
            <person name="Barry K."/>
            <person name="Grigoriev I.V."/>
            <person name="Gunde-Cimerman N."/>
        </authorList>
    </citation>
    <scope>NUCLEOTIDE SEQUENCE [LARGE SCALE GENOMIC DNA]</scope>
    <source>
        <strain evidence="5 6">EXF-2481</strain>
    </source>
</reference>
<evidence type="ECO:0000313" key="5">
    <source>
        <dbReference type="EMBL" id="KEQ92212.1"/>
    </source>
</evidence>
<feature type="compositionally biased region" description="Low complexity" evidence="3">
    <location>
        <begin position="1067"/>
        <end position="1083"/>
    </location>
</feature>
<evidence type="ECO:0000259" key="4">
    <source>
        <dbReference type="Pfam" id="PF16987"/>
    </source>
</evidence>
<feature type="compositionally biased region" description="Polar residues" evidence="3">
    <location>
        <begin position="819"/>
        <end position="841"/>
    </location>
</feature>
<sequence>MDPNAFMMGGGMQMQQQRPQPLNDHNPNELLARIVQELSKNPIQTGWQAGLDLRTRAACILNLVKALRVLNNQENVNGAVNIAMRFERQIITNSPSEEEWMAGIKSKLGEISVAHQAHREKIRILQQQQQQQQQAMAMQMQPSRSQQGELAPQVPMAPQMMGQMNMQPQMQQQQQMQQGQQQQQMQQQQQQQQQGQGFSAEEQKQISNLARNMINQVPEDQRNMMRQRLMSAIPPQQREHYQRQGVDPVVKHFQSIAIKKFVQEKQRRAQQAGGPIDFSSFAGQQADAMKMADQGQLVVPASNNNMGMDPAPANMANMGQMNMQPALQNNQQQIQNMMAQRQQQTHAQMRNNQMQQQAHAQAQARNAAQQQAQQQMLRGQPGGLNTTQPPQQSPAMSMLNRPMAPPGQPAQTPSQPRAQAAPQLNQQMNPQMMAQFSQQIANNPNPFPTSKPDLQLPANMQFPPGVREKIQGMPPEKQLEIIQKIRNTQQQQQQQSANQVHAAQQMMMNNMTPGVPMTQQGLQTGAMGMPSQAPLNPQQQMAMGMSGATNHQQVQQRLMMQRQREMDAKDFPPKLMNDTCAVPPNVKTWGQLKEFVQQNQQSLPPGVMDKVRKMQLFVIQKQQEVAANNANGMPGNQMPGQPPTAPGLNQAPPAQMVPQAPQMGANPGMPNMNQHPQNTFNLDNMPLPPVTDQELQVFKARYTNTQGWSTEQLRVTIGKMKLQSQLAKQQQQQQNPAMVQQQQQMIAMRQMQQQSGTPGMPAQKPMAPTVPQMGPQSAPMQPQRSQQQMAMMQQQQNMPTNQKGQKRPGANDDVIEIPNPNQSPQRPAAVNGQQQKNQKPTMQLDPEQLKNLHPDKIKNMPPEQRAVMQQSMQQLQQKMQMEALKRAQSSTSQPQKVVDGQQQGEQAQQVPSVPQTQQAKIQGGPSSAQASNMKVQQQRARLAAITQETQANYRKGPPQEVTEASLNEVVTKLRGCRDMIVKLDKMLPTAMTFVNDRIVHTICLERAKLLGEMSLDGSINSYISLSTQQIGEAEGRIRAFIMQCLTHIQKLKTTSSPEQLQQNVDQAKPPQAHMAATAAMAQAGSKGGDRSKPPPAPTSAVPPPFPASHASPHGLPVYDGSFQGLTPDKLQLPANKRRKTGQPGSSASTPANAGTTPGSMPSPNIKMQSPDDKRRQVQPKVEPPRGPEKKYKCADEYCEFYVIGFEKEEELQMHTAEAHKGIENPLEYLLENAAAAFELDVYGNERAMPNDNNALPVTAKLSTLGPNTVKRETLKVDGQTPGKNIKAGTPSPFIKPGTPPTIARTPQGLKRATEDHEPASSSPKKKTMLDTMMEKAGVTMPPTEKRAVRDENRRQTSTPPNMWSSNDADDNFMRSVRETLNGLDEVAQYPDMDWTMDHSPDMTPSSSNSGTSAATSNFTDISEHDRVKIMFESDPFGLGSGIQFDLSDDLGMGIMGIQSTFDNKKDDQNKATPPPNCSWDAMFGANAGMDRNDTNWDKDPMGNSIFEGVTFFDV</sequence>
<feature type="compositionally biased region" description="Low complexity" evidence="3">
    <location>
        <begin position="126"/>
        <end position="141"/>
    </location>
</feature>
<feature type="compositionally biased region" description="Polar residues" evidence="3">
    <location>
        <begin position="1053"/>
        <end position="1065"/>
    </location>
</feature>
<feature type="domain" description="Mediator complex subunit 15 KIX" evidence="4">
    <location>
        <begin position="45"/>
        <end position="120"/>
    </location>
</feature>
<feature type="region of interest" description="Disordered" evidence="3">
    <location>
        <begin position="1400"/>
        <end position="1419"/>
    </location>
</feature>
<feature type="region of interest" description="Disordered" evidence="3">
    <location>
        <begin position="1278"/>
        <end position="1369"/>
    </location>
</feature>
<gene>
    <name evidence="5" type="ORF">AUEXF2481DRAFT_32414</name>
</gene>
<feature type="region of interest" description="Disordered" evidence="3">
    <location>
        <begin position="126"/>
        <end position="151"/>
    </location>
</feature>
<dbReference type="OMA" id="GQLKQWA"/>
<evidence type="ECO:0000256" key="1">
    <source>
        <dbReference type="ARBA" id="ARBA00004123"/>
    </source>
</evidence>
<feature type="compositionally biased region" description="Low complexity" evidence="3">
    <location>
        <begin position="775"/>
        <end position="802"/>
    </location>
</feature>
<dbReference type="Proteomes" id="UP000030641">
    <property type="component" value="Unassembled WGS sequence"/>
</dbReference>
<accession>A0A074YDP8</accession>
<dbReference type="GeneID" id="25364640"/>
<keyword evidence="2" id="KW-0539">Nucleus</keyword>
<feature type="compositionally biased region" description="Low complexity" evidence="3">
    <location>
        <begin position="166"/>
        <end position="197"/>
    </location>
</feature>
<feature type="compositionally biased region" description="Low complexity" evidence="3">
    <location>
        <begin position="340"/>
        <end position="376"/>
    </location>
</feature>
<dbReference type="GO" id="GO:0005634">
    <property type="term" value="C:nucleus"/>
    <property type="evidence" value="ECO:0007669"/>
    <property type="project" value="UniProtKB-SubCell"/>
</dbReference>
<dbReference type="OrthoDB" id="3918840at2759"/>
<dbReference type="HOGENOM" id="CLU_243448_0_0_1"/>
<evidence type="ECO:0000313" key="6">
    <source>
        <dbReference type="Proteomes" id="UP000030641"/>
    </source>
</evidence>
<feature type="region of interest" description="Disordered" evidence="3">
    <location>
        <begin position="340"/>
        <end position="421"/>
    </location>
</feature>
<dbReference type="EMBL" id="KL584772">
    <property type="protein sequence ID" value="KEQ92212.1"/>
    <property type="molecule type" value="Genomic_DNA"/>
</dbReference>
<feature type="compositionally biased region" description="Low complexity" evidence="3">
    <location>
        <begin position="900"/>
        <end position="909"/>
    </location>
</feature>
<organism evidence="5 6">
    <name type="scientific">Aureobasidium subglaciale (strain EXF-2481)</name>
    <name type="common">Aureobasidium pullulans var. subglaciale</name>
    <dbReference type="NCBI Taxonomy" id="1043005"/>
    <lineage>
        <taxon>Eukaryota</taxon>
        <taxon>Fungi</taxon>
        <taxon>Dikarya</taxon>
        <taxon>Ascomycota</taxon>
        <taxon>Pezizomycotina</taxon>
        <taxon>Dothideomycetes</taxon>
        <taxon>Dothideomycetidae</taxon>
        <taxon>Dothideales</taxon>
        <taxon>Saccotheciaceae</taxon>
        <taxon>Aureobasidium</taxon>
    </lineage>
</organism>
<dbReference type="RefSeq" id="XP_013340651.1">
    <property type="nucleotide sequence ID" value="XM_013485197.1"/>
</dbReference>
<dbReference type="Pfam" id="PF16987">
    <property type="entry name" value="KIX_2"/>
    <property type="match status" value="1"/>
</dbReference>
<evidence type="ECO:0000256" key="2">
    <source>
        <dbReference type="ARBA" id="ARBA00023242"/>
    </source>
</evidence>
<feature type="compositionally biased region" description="Basic and acidic residues" evidence="3">
    <location>
        <begin position="1343"/>
        <end position="1354"/>
    </location>
</feature>
<feature type="compositionally biased region" description="Polar residues" evidence="3">
    <location>
        <begin position="1355"/>
        <end position="1366"/>
    </location>
</feature>
<name>A0A074YDP8_AURSE</name>
<feature type="compositionally biased region" description="Polar residues" evidence="3">
    <location>
        <begin position="910"/>
        <end position="932"/>
    </location>
</feature>
<feature type="region of interest" description="Disordered" evidence="3">
    <location>
        <begin position="749"/>
        <end position="843"/>
    </location>
</feature>
<proteinExistence type="predicted"/>
<feature type="compositionally biased region" description="Pro residues" evidence="3">
    <location>
        <begin position="1093"/>
        <end position="1106"/>
    </location>
</feature>
<dbReference type="InterPro" id="IPR036546">
    <property type="entry name" value="MED15_KIX"/>
</dbReference>
<evidence type="ECO:0000256" key="3">
    <source>
        <dbReference type="SAM" id="MobiDB-lite"/>
    </source>
</evidence>
<feature type="region of interest" description="Disordered" evidence="3">
    <location>
        <begin position="1053"/>
        <end position="1189"/>
    </location>
</feature>
<feature type="region of interest" description="Disordered" evidence="3">
    <location>
        <begin position="876"/>
        <end position="932"/>
    </location>
</feature>
<comment type="subcellular location">
    <subcellularLocation>
        <location evidence="1">Nucleus</location>
    </subcellularLocation>
</comment>
<protein>
    <recommendedName>
        <fullName evidence="4">Mediator complex subunit 15 KIX domain-containing protein</fullName>
    </recommendedName>
</protein>
<feature type="region of interest" description="Disordered" evidence="3">
    <location>
        <begin position="634"/>
        <end position="678"/>
    </location>
</feature>
<dbReference type="STRING" id="1043005.A0A074YDP8"/>
<keyword evidence="6" id="KW-1185">Reference proteome</keyword>
<feature type="compositionally biased region" description="Low complexity" evidence="3">
    <location>
        <begin position="650"/>
        <end position="665"/>
    </location>
</feature>
<feature type="compositionally biased region" description="Polar residues" evidence="3">
    <location>
        <begin position="1142"/>
        <end position="1167"/>
    </location>
</feature>